<sequence length="779" mass="81792">MNGGGEGQPVWKILEDLTKAATVRIHVPRAGYSPLDTVQEAGLFLGSGFLAAPQWVLTCAHVLFDGAAQRPVGKGERVIVCQVGPSGLPFALEGEVAAVLPEHVPAAGSWPAPDLALVRLRRPAPYTCAYLSDRPAGTQLDGSGLYQVGWIDNGGQLTLRGGAVTVAGTLGGPGEAEQLLLKGEGFIAGSSGGPVVDLRRGEVVAVVKSRLREGGSGSAVDLACLRSLAVPGLTAERATPPFGTMLPDGPWWEGATTGRAGTGLAAPAPAAVLPEPRARDAAAYGDAPGPVPEPPEPEEDLYQALYRDHDRYHASQLAGAAPTWTDAQRSLWGPGARPGPLDRTRLYGLFAGLPHPAAPAELATLLRALPLDLYGADRPHPPRAWRDGFGVLRDRAGGTRDPYALALRYVLAVLHAATPAPAAAPLHAAAPVAAALPPADDLLAAETREAAHALRKLRDWAADAADELPPEIRAVYHTELADWWRAHERPAPASPRPRRRAPRRAVVLRVDALGWQPGHVTWGLAVEEGGTDAPEPLTESVHESADAVPLRALPAALAGPLADAFRRCDEPGAPAMLHVALPHDLLGLEVDTWPDPSGGGPLGAVRPVVVRCASREQFGPGAEVDPVRWAALHPRGPGAEGVHGSVLDCAGGTPRALADDLVTLPAEIPVLCQYRGAAHPVTGDALPRLVRAGYGVALWRRRGEFSRTYGMVPGYAYDGNCSGFHTRVGQEVRAAHSAAQLPYALHDWRRAAEHGQGWSEGVVLMYDPPRAAPALLAPP</sequence>
<evidence type="ECO:0000313" key="2">
    <source>
        <dbReference type="EMBL" id="MDT0419498.1"/>
    </source>
</evidence>
<accession>A0ABD5EEL5</accession>
<evidence type="ECO:0000313" key="3">
    <source>
        <dbReference type="Proteomes" id="UP001183607"/>
    </source>
</evidence>
<dbReference type="EMBL" id="JAVRER010000081">
    <property type="protein sequence ID" value="MDT0419498.1"/>
    <property type="molecule type" value="Genomic_DNA"/>
</dbReference>
<evidence type="ECO:0000259" key="1">
    <source>
        <dbReference type="Pfam" id="PF20028"/>
    </source>
</evidence>
<dbReference type="Gene3D" id="2.40.10.120">
    <property type="match status" value="1"/>
</dbReference>
<gene>
    <name evidence="2" type="ORF">RM574_28900</name>
</gene>
<dbReference type="Pfam" id="PF20028">
    <property type="entry name" value="VMAP-C"/>
    <property type="match status" value="1"/>
</dbReference>
<protein>
    <submittedName>
        <fullName evidence="2">Trypsin-like peptidase domain-containing protein</fullName>
    </submittedName>
</protein>
<reference evidence="3" key="1">
    <citation type="submission" date="2023-07" db="EMBL/GenBank/DDBJ databases">
        <title>30 novel species of actinomycetes from the DSMZ collection.</title>
        <authorList>
            <person name="Nouioui I."/>
        </authorList>
    </citation>
    <scope>NUCLEOTIDE SEQUENCE [LARGE SCALE GENOMIC DNA]</scope>
    <source>
        <strain evidence="3">DSM 41982</strain>
    </source>
</reference>
<dbReference type="AlphaFoldDB" id="A0ABD5EEL5"/>
<feature type="domain" description="vWA-MoxR associated protein C-terminal" evidence="1">
    <location>
        <begin position="524"/>
        <end position="769"/>
    </location>
</feature>
<organism evidence="2 3">
    <name type="scientific">Streptomyces evansiae</name>
    <dbReference type="NCBI Taxonomy" id="3075535"/>
    <lineage>
        <taxon>Bacteria</taxon>
        <taxon>Bacillati</taxon>
        <taxon>Actinomycetota</taxon>
        <taxon>Actinomycetes</taxon>
        <taxon>Kitasatosporales</taxon>
        <taxon>Streptomycetaceae</taxon>
        <taxon>Streptomyces</taxon>
    </lineage>
</organism>
<dbReference type="InterPro" id="IPR045450">
    <property type="entry name" value="VMAP_C"/>
</dbReference>
<dbReference type="Proteomes" id="UP001183607">
    <property type="component" value="Unassembled WGS sequence"/>
</dbReference>
<comment type="caution">
    <text evidence="2">The sequence shown here is derived from an EMBL/GenBank/DDBJ whole genome shotgun (WGS) entry which is preliminary data.</text>
</comment>
<dbReference type="Pfam" id="PF13365">
    <property type="entry name" value="Trypsin_2"/>
    <property type="match status" value="1"/>
</dbReference>
<proteinExistence type="predicted"/>
<dbReference type="InterPro" id="IPR009003">
    <property type="entry name" value="Peptidase_S1_PA"/>
</dbReference>
<dbReference type="RefSeq" id="WP_311677710.1">
    <property type="nucleotide sequence ID" value="NZ_JAVRER010000081.1"/>
</dbReference>
<dbReference type="SUPFAM" id="SSF50494">
    <property type="entry name" value="Trypsin-like serine proteases"/>
    <property type="match status" value="1"/>
</dbReference>
<name>A0ABD5EEL5_9ACTN</name>